<protein>
    <recommendedName>
        <fullName evidence="9">Cobalamin biosynthesis protein CobD</fullName>
    </recommendedName>
</protein>
<evidence type="ECO:0000313" key="11">
    <source>
        <dbReference type="Proteomes" id="UP000018896"/>
    </source>
</evidence>
<name>W4QUV2_HALA3</name>
<gene>
    <name evidence="9" type="primary">cobD</name>
    <name evidence="10" type="ORF">JCM9157_3008</name>
</gene>
<keyword evidence="6 9" id="KW-0812">Transmembrane</keyword>
<dbReference type="InterPro" id="IPR004485">
    <property type="entry name" value="Cobalamin_biosynth_CobD/CbiB"/>
</dbReference>
<evidence type="ECO:0000256" key="6">
    <source>
        <dbReference type="ARBA" id="ARBA00022692"/>
    </source>
</evidence>
<dbReference type="AlphaFoldDB" id="W4QUV2"/>
<comment type="similarity">
    <text evidence="3 9">Belongs to the CobD/CbiB family.</text>
</comment>
<dbReference type="PANTHER" id="PTHR34308:SF1">
    <property type="entry name" value="COBALAMIN BIOSYNTHESIS PROTEIN CBIB"/>
    <property type="match status" value="1"/>
</dbReference>
<dbReference type="PANTHER" id="PTHR34308">
    <property type="entry name" value="COBALAMIN BIOSYNTHESIS PROTEIN CBIB"/>
    <property type="match status" value="1"/>
</dbReference>
<dbReference type="Proteomes" id="UP000018896">
    <property type="component" value="Unassembled WGS sequence"/>
</dbReference>
<keyword evidence="8 9" id="KW-0472">Membrane</keyword>
<keyword evidence="7 9" id="KW-1133">Transmembrane helix</keyword>
<proteinExistence type="inferred from homology"/>
<comment type="subcellular location">
    <subcellularLocation>
        <location evidence="1 9">Cell membrane</location>
        <topology evidence="1 9">Multi-pass membrane protein</topology>
    </subcellularLocation>
</comment>
<evidence type="ECO:0000313" key="10">
    <source>
        <dbReference type="EMBL" id="GAE35871.1"/>
    </source>
</evidence>
<dbReference type="GO" id="GO:0015420">
    <property type="term" value="F:ABC-type vitamin B12 transporter activity"/>
    <property type="evidence" value="ECO:0007669"/>
    <property type="project" value="UniProtKB-UniRule"/>
</dbReference>
<evidence type="ECO:0000256" key="2">
    <source>
        <dbReference type="ARBA" id="ARBA00004953"/>
    </source>
</evidence>
<evidence type="ECO:0000256" key="8">
    <source>
        <dbReference type="ARBA" id="ARBA00023136"/>
    </source>
</evidence>
<keyword evidence="11" id="KW-1185">Reference proteome</keyword>
<dbReference type="EMBL" id="BAUV01000024">
    <property type="protein sequence ID" value="GAE35871.1"/>
    <property type="molecule type" value="Genomic_DNA"/>
</dbReference>
<dbReference type="STRING" id="1236973.JCM9157_3008"/>
<evidence type="ECO:0000256" key="4">
    <source>
        <dbReference type="ARBA" id="ARBA00022475"/>
    </source>
</evidence>
<reference evidence="10 11" key="1">
    <citation type="journal article" date="2014" name="Genome Announc.">
        <title>Draft Genome Sequences of Three Alkaliphilic Bacillus Strains, Bacillus wakoensis JCM 9140T, Bacillus akibai JCM 9157T, and Bacillus hemicellulosilyticus JCM 9152T.</title>
        <authorList>
            <person name="Yuki M."/>
            <person name="Oshima K."/>
            <person name="Suda W."/>
            <person name="Oshida Y."/>
            <person name="Kitamura K."/>
            <person name="Iida T."/>
            <person name="Hattori M."/>
            <person name="Ohkuma M."/>
        </authorList>
    </citation>
    <scope>NUCLEOTIDE SEQUENCE [LARGE SCALE GENOMIC DNA]</scope>
    <source>
        <strain evidence="10 11">JCM 9157</strain>
    </source>
</reference>
<accession>W4QUV2</accession>
<keyword evidence="4 9" id="KW-1003">Cell membrane</keyword>
<organism evidence="10 11">
    <name type="scientific">Halalkalibacter akibai (strain ATCC 43226 / DSM 21942 / CIP 109018 / JCM 9157 / 1139)</name>
    <name type="common">Bacillus akibai</name>
    <dbReference type="NCBI Taxonomy" id="1236973"/>
    <lineage>
        <taxon>Bacteria</taxon>
        <taxon>Bacillati</taxon>
        <taxon>Bacillota</taxon>
        <taxon>Bacilli</taxon>
        <taxon>Bacillales</taxon>
        <taxon>Bacillaceae</taxon>
        <taxon>Halalkalibacter</taxon>
    </lineage>
</organism>
<dbReference type="GO" id="GO:0009236">
    <property type="term" value="P:cobalamin biosynthetic process"/>
    <property type="evidence" value="ECO:0007669"/>
    <property type="project" value="UniProtKB-UniRule"/>
</dbReference>
<sequence length="265" mass="29264">MMLLIVCFFAFSVPFLIIFLAYQFHLYVGIIIEAWLISTTIAAKGLKKAAIEVSTPLKSGNIEEARLKLSYIVGRDTETLKEEEIARATIETVAENTSDGVTAPLFFAIIGGAPLAMLYRAVNTCDSMVGYKNERFKEFGFSSAKFDDILNWIPSRVTAFIMVFFGQPKGKKSQLECWKIVLRDARKHPSPNSGWGEAAVAALLGIQLGGLNTYNGVVSNRALMGDPLLKITNDLIEETVEIMLKTVNRFTLVFVVVGGVYYVVT</sequence>
<dbReference type="HAMAP" id="MF_00024">
    <property type="entry name" value="CobD_CbiB"/>
    <property type="match status" value="1"/>
</dbReference>
<keyword evidence="5 9" id="KW-0169">Cobalamin biosynthesis</keyword>
<dbReference type="eggNOG" id="COG1270">
    <property type="taxonomic scope" value="Bacteria"/>
</dbReference>
<dbReference type="UniPathway" id="UPA00148"/>
<evidence type="ECO:0000256" key="7">
    <source>
        <dbReference type="ARBA" id="ARBA00022989"/>
    </source>
</evidence>
<dbReference type="GO" id="GO:0005886">
    <property type="term" value="C:plasma membrane"/>
    <property type="evidence" value="ECO:0007669"/>
    <property type="project" value="UniProtKB-SubCell"/>
</dbReference>
<dbReference type="GO" id="GO:0048472">
    <property type="term" value="F:threonine-phosphate decarboxylase activity"/>
    <property type="evidence" value="ECO:0007669"/>
    <property type="project" value="InterPro"/>
</dbReference>
<comment type="caution">
    <text evidence="10">The sequence shown here is derived from an EMBL/GenBank/DDBJ whole genome shotgun (WGS) entry which is preliminary data.</text>
</comment>
<comment type="function">
    <text evidence="9">Converts cobyric acid to cobinamide by the addition of aminopropanol on the F carboxylic group.</text>
</comment>
<comment type="pathway">
    <text evidence="2 9">Cofactor biosynthesis; adenosylcobalamin biosynthesis.</text>
</comment>
<evidence type="ECO:0000256" key="9">
    <source>
        <dbReference type="HAMAP-Rule" id="MF_00024"/>
    </source>
</evidence>
<dbReference type="NCBIfam" id="TIGR00380">
    <property type="entry name" value="cobal_cbiB"/>
    <property type="match status" value="1"/>
</dbReference>
<evidence type="ECO:0000256" key="5">
    <source>
        <dbReference type="ARBA" id="ARBA00022573"/>
    </source>
</evidence>
<evidence type="ECO:0000256" key="3">
    <source>
        <dbReference type="ARBA" id="ARBA00006263"/>
    </source>
</evidence>
<evidence type="ECO:0000256" key="1">
    <source>
        <dbReference type="ARBA" id="ARBA00004651"/>
    </source>
</evidence>
<dbReference type="Pfam" id="PF03186">
    <property type="entry name" value="CobD_Cbib"/>
    <property type="match status" value="1"/>
</dbReference>